<organism evidence="2 3">
    <name type="scientific">Cyclobacterium lianum</name>
    <dbReference type="NCBI Taxonomy" id="388280"/>
    <lineage>
        <taxon>Bacteria</taxon>
        <taxon>Pseudomonadati</taxon>
        <taxon>Bacteroidota</taxon>
        <taxon>Cytophagia</taxon>
        <taxon>Cytophagales</taxon>
        <taxon>Cyclobacteriaceae</taxon>
        <taxon>Cyclobacterium</taxon>
    </lineage>
</organism>
<keyword evidence="1" id="KW-0812">Transmembrane</keyword>
<protein>
    <submittedName>
        <fullName evidence="2">Uncharacterized protein</fullName>
    </submittedName>
</protein>
<keyword evidence="1" id="KW-0472">Membrane</keyword>
<reference evidence="2 3" key="1">
    <citation type="submission" date="2016-11" db="EMBL/GenBank/DDBJ databases">
        <authorList>
            <person name="Jaros S."/>
            <person name="Januszkiewicz K."/>
            <person name="Wedrychowicz H."/>
        </authorList>
    </citation>
    <scope>NUCLEOTIDE SEQUENCE [LARGE SCALE GENOMIC DNA]</scope>
    <source>
        <strain evidence="2 3">CGMCC 1.6102</strain>
    </source>
</reference>
<dbReference type="EMBL" id="FRCY01000022">
    <property type="protein sequence ID" value="SHN34184.1"/>
    <property type="molecule type" value="Genomic_DNA"/>
</dbReference>
<gene>
    <name evidence="2" type="ORF">SAMN04488057_12258</name>
</gene>
<keyword evidence="1" id="KW-1133">Transmembrane helix</keyword>
<dbReference type="STRING" id="388280.SAMN04488057_12258"/>
<evidence type="ECO:0000313" key="3">
    <source>
        <dbReference type="Proteomes" id="UP000184513"/>
    </source>
</evidence>
<dbReference type="Proteomes" id="UP000184513">
    <property type="component" value="Unassembled WGS sequence"/>
</dbReference>
<proteinExistence type="predicted"/>
<feature type="transmembrane region" description="Helical" evidence="1">
    <location>
        <begin position="12"/>
        <end position="30"/>
    </location>
</feature>
<evidence type="ECO:0000313" key="2">
    <source>
        <dbReference type="EMBL" id="SHN34184.1"/>
    </source>
</evidence>
<evidence type="ECO:0000256" key="1">
    <source>
        <dbReference type="SAM" id="Phobius"/>
    </source>
</evidence>
<name>A0A1M7QRN3_9BACT</name>
<dbReference type="AlphaFoldDB" id="A0A1M7QRN3"/>
<sequence length="168" mass="19326">MLPKPENFRFIFACKILFPLCFVYNFYIYYEPMRKAIFAIFLLGLTSSLLAKESPEKTFLIIFDETELKNLKSSPAKVELNFLNTFETKTYAGNSERALLVTVPFADWTACEMGSMLIEISPDREVPLEHIAFRIIDLQECQDNFKTLLSNTEEGKSKKKVATIKLSL</sequence>
<accession>A0A1M7QRN3</accession>
<keyword evidence="3" id="KW-1185">Reference proteome</keyword>